<keyword evidence="4" id="KW-0175">Coiled coil</keyword>
<evidence type="ECO:0000256" key="4">
    <source>
        <dbReference type="SAM" id="Coils"/>
    </source>
</evidence>
<organism evidence="7">
    <name type="scientific">Christensenella massiliensis</name>
    <dbReference type="NCBI Taxonomy" id="1805714"/>
    <lineage>
        <taxon>Bacteria</taxon>
        <taxon>Bacillati</taxon>
        <taxon>Bacillota</taxon>
        <taxon>Clostridia</taxon>
        <taxon>Christensenellales</taxon>
        <taxon>Christensenellaceae</taxon>
        <taxon>Christensenella</taxon>
    </lineage>
</organism>
<dbReference type="PANTHER" id="PTHR32114:SF2">
    <property type="entry name" value="ABC TRANSPORTER ABCH.3"/>
    <property type="match status" value="1"/>
</dbReference>
<feature type="coiled-coil region" evidence="4">
    <location>
        <begin position="427"/>
        <end position="454"/>
    </location>
</feature>
<evidence type="ECO:0000256" key="3">
    <source>
        <dbReference type="ARBA" id="ARBA00013368"/>
    </source>
</evidence>
<sequence>MMPERLVFEAFGPYVERQEIDFCPLERAGLFLIHGKTGSGKTTVLDAMAYALFGESSGGLRGDITAMRSDFAADEQDTKVDFIFRINGKKYRFLRTVRTRIKKNGEKELQVSQNAFFLNESGEYEPFFENPGIKNIRQKAEELLGLTYDQFRQVILLPQGRFEQLLVADSAEKEKILVTLFKAEKWQRVTDWLCGQALECRREKDTAEQGIESVLHQYDCETQEELESCAREKRELLVELKKRCEEAEKQAAAAEKAVTGAQTVESMFQEWKQAQEKAAVIRAQEKEIRRLEESCRLAEAAAQLLPLRKETVALQKRWQECDRKAQEAEKTIEDFSGKIEECIEALYGVLYELQEERKEENEKKIRSEVLLGQKERQYQELFSGYIENTAGMLAEALEEGKKCPVCGSIHHPHPAVRAGRIVGQEEVKAAEQDLRKIRKEIAEQEKRLFVLERQEESCKNGLRKLGAESQKGEKSKKGGGDPKKWLERAEEFKTGRNTAVNSRKIFREEAEQAHAAFESAMENFRTACRTQGFETDEEFRAACLPDERLKEQKERIQSYAIDRKITEENERTLAERLHGVERLDIEQMQKEWEQKAREKQKADAEFAKIKAEEDLLLKAEGIIKKKAGELKKITEKYVELDQFSRILRGSNGVGLQRYVLGVMLSAITQEANRLLQKVHDGRYQLCRSIESSGRTRKAGLDLEVFDAYSGEKRNVKSLSGGEKFLVALALSLGLSAVVQAQSGGIHIDALFIDEGFGSLDPASIENALDVLASVRGGSKLIGIISHVQMLQENIETTIEVCKNRTGSTLAVTC</sequence>
<proteinExistence type="inferred from homology"/>
<evidence type="ECO:0000259" key="6">
    <source>
        <dbReference type="Pfam" id="PF13476"/>
    </source>
</evidence>
<comment type="subunit">
    <text evidence="2">Heterodimer of SbcC and SbcD.</text>
</comment>
<name>A0AAU8AAH0_9FIRM</name>
<protein>
    <recommendedName>
        <fullName evidence="3">Nuclease SbcCD subunit C</fullName>
    </recommendedName>
</protein>
<feature type="coiled-coil region" evidence="4">
    <location>
        <begin position="223"/>
        <end position="301"/>
    </location>
</feature>
<dbReference type="InterPro" id="IPR027417">
    <property type="entry name" value="P-loop_NTPase"/>
</dbReference>
<reference evidence="7" key="1">
    <citation type="submission" date="2023-02" db="EMBL/GenBank/DDBJ databases">
        <title>Gut commensal Christensenella minuta modulates host metabolism via a new class of secondary bile acids.</title>
        <authorList>
            <person name="Liu C."/>
        </authorList>
    </citation>
    <scope>NUCLEOTIDE SEQUENCE</scope>
    <source>
        <strain evidence="7">CA70</strain>
    </source>
</reference>
<feature type="compositionally biased region" description="Basic and acidic residues" evidence="5">
    <location>
        <begin position="470"/>
        <end position="485"/>
    </location>
</feature>
<dbReference type="EMBL" id="CP117826">
    <property type="protein sequence ID" value="XCC62927.1"/>
    <property type="molecule type" value="Genomic_DNA"/>
</dbReference>
<feature type="domain" description="Rad50/SbcC-type AAA" evidence="6">
    <location>
        <begin position="5"/>
        <end position="294"/>
    </location>
</feature>
<dbReference type="RefSeq" id="WP_079547281.1">
    <property type="nucleotide sequence ID" value="NZ_CP117826.1"/>
</dbReference>
<evidence type="ECO:0000256" key="5">
    <source>
        <dbReference type="SAM" id="MobiDB-lite"/>
    </source>
</evidence>
<evidence type="ECO:0000313" key="7">
    <source>
        <dbReference type="EMBL" id="XCC62927.1"/>
    </source>
</evidence>
<dbReference type="Pfam" id="PF13476">
    <property type="entry name" value="AAA_23"/>
    <property type="match status" value="1"/>
</dbReference>
<accession>A0AAU8AAH0</accession>
<dbReference type="InterPro" id="IPR038729">
    <property type="entry name" value="Rad50/SbcC_AAA"/>
</dbReference>
<dbReference type="PANTHER" id="PTHR32114">
    <property type="entry name" value="ABC TRANSPORTER ABCH.3"/>
    <property type="match status" value="1"/>
</dbReference>
<dbReference type="AlphaFoldDB" id="A0AAU8AAH0"/>
<dbReference type="SUPFAM" id="SSF52540">
    <property type="entry name" value="P-loop containing nucleoside triphosphate hydrolases"/>
    <property type="match status" value="1"/>
</dbReference>
<comment type="similarity">
    <text evidence="1">Belongs to the SMC family. SbcC subfamily.</text>
</comment>
<dbReference type="Gene3D" id="3.40.50.300">
    <property type="entry name" value="P-loop containing nucleotide triphosphate hydrolases"/>
    <property type="match status" value="2"/>
</dbReference>
<feature type="coiled-coil region" evidence="4">
    <location>
        <begin position="507"/>
        <end position="605"/>
    </location>
</feature>
<dbReference type="GO" id="GO:0006302">
    <property type="term" value="P:double-strand break repair"/>
    <property type="evidence" value="ECO:0007669"/>
    <property type="project" value="InterPro"/>
</dbReference>
<dbReference type="GO" id="GO:0016887">
    <property type="term" value="F:ATP hydrolysis activity"/>
    <property type="evidence" value="ECO:0007669"/>
    <property type="project" value="InterPro"/>
</dbReference>
<evidence type="ECO:0000256" key="1">
    <source>
        <dbReference type="ARBA" id="ARBA00006930"/>
    </source>
</evidence>
<dbReference type="Pfam" id="PF13558">
    <property type="entry name" value="SbcC_Walker_B"/>
    <property type="match status" value="1"/>
</dbReference>
<evidence type="ECO:0000256" key="2">
    <source>
        <dbReference type="ARBA" id="ARBA00011322"/>
    </source>
</evidence>
<gene>
    <name evidence="7" type="ORF">PUP29_03120</name>
</gene>
<feature type="region of interest" description="Disordered" evidence="5">
    <location>
        <begin position="462"/>
        <end position="485"/>
    </location>
</feature>